<dbReference type="Proteomes" id="UP000644756">
    <property type="component" value="Unassembled WGS sequence"/>
</dbReference>
<evidence type="ECO:0000313" key="5">
    <source>
        <dbReference type="Proteomes" id="UP000644756"/>
    </source>
</evidence>
<dbReference type="EMBL" id="BMGR01000006">
    <property type="protein sequence ID" value="GGG03927.1"/>
    <property type="molecule type" value="Genomic_DNA"/>
</dbReference>
<dbReference type="InterPro" id="IPR001754">
    <property type="entry name" value="OMPdeCOase_dom"/>
</dbReference>
<dbReference type="SMART" id="SM00934">
    <property type="entry name" value="OMPdecase"/>
    <property type="match status" value="1"/>
</dbReference>
<dbReference type="GO" id="GO:0033982">
    <property type="term" value="F:3-dehydro-L-gulonate-6-phosphate decarboxylase activity"/>
    <property type="evidence" value="ECO:0007669"/>
    <property type="project" value="TreeGrafter"/>
</dbReference>
<keyword evidence="5" id="KW-1185">Reference proteome</keyword>
<sequence>MKLQLALDRMTIHEAIAIAEIVRPYVDWLEVGTSLIKEFGMESLRQFRQAFPDKFIVADIKTFDNAAYEFSLCFDYGADAATVIGAAPLVTIETCKRIAAERERLCMIDLLNAPSKQLPFLFDSPHTAVCIHISKDQQEQGGHGSFEHSIEAYTPFLSSGGPKLAVAGGITSDSLPLLQTLRPDVVIVGTGITQAVDPLAAAKALYQSVHSHS</sequence>
<gene>
    <name evidence="4" type="ORF">GCM10010916_21240</name>
</gene>
<evidence type="ECO:0000256" key="1">
    <source>
        <dbReference type="ARBA" id="ARBA00023239"/>
    </source>
</evidence>
<dbReference type="PANTHER" id="PTHR35039">
    <property type="entry name" value="3-KETO-L-GULONATE-6-PHOSPHATE DECARBOXYLASE SGBH-RELATED"/>
    <property type="match status" value="1"/>
</dbReference>
<evidence type="ECO:0000256" key="2">
    <source>
        <dbReference type="ARBA" id="ARBA00023277"/>
    </source>
</evidence>
<dbReference type="GO" id="GO:0006207">
    <property type="term" value="P:'de novo' pyrimidine nucleobase biosynthetic process"/>
    <property type="evidence" value="ECO:0007669"/>
    <property type="project" value="InterPro"/>
</dbReference>
<dbReference type="PANTHER" id="PTHR35039:SF3">
    <property type="entry name" value="3-KETO-L-GULONATE-6-PHOSPHATE DECARBOXYLASE SGBH-RELATED"/>
    <property type="match status" value="1"/>
</dbReference>
<feature type="domain" description="Orotidine 5'-phosphate decarboxylase" evidence="3">
    <location>
        <begin position="2"/>
        <end position="205"/>
    </location>
</feature>
<dbReference type="RefSeq" id="WP_188531045.1">
    <property type="nucleotide sequence ID" value="NZ_BMGR01000006.1"/>
</dbReference>
<dbReference type="GO" id="GO:0019854">
    <property type="term" value="P:L-ascorbic acid catabolic process"/>
    <property type="evidence" value="ECO:0007669"/>
    <property type="project" value="TreeGrafter"/>
</dbReference>
<dbReference type="InterPro" id="IPR011060">
    <property type="entry name" value="RibuloseP-bd_barrel"/>
</dbReference>
<keyword evidence="2" id="KW-0119">Carbohydrate metabolism</keyword>
<evidence type="ECO:0000259" key="3">
    <source>
        <dbReference type="SMART" id="SM00934"/>
    </source>
</evidence>
<dbReference type="InterPro" id="IPR013785">
    <property type="entry name" value="Aldolase_TIM"/>
</dbReference>
<proteinExistence type="predicted"/>
<dbReference type="Gene3D" id="3.20.20.70">
    <property type="entry name" value="Aldolase class I"/>
    <property type="match status" value="1"/>
</dbReference>
<evidence type="ECO:0000313" key="4">
    <source>
        <dbReference type="EMBL" id="GGG03927.1"/>
    </source>
</evidence>
<dbReference type="SUPFAM" id="SSF51366">
    <property type="entry name" value="Ribulose-phoshate binding barrel"/>
    <property type="match status" value="1"/>
</dbReference>
<reference evidence="4" key="1">
    <citation type="journal article" date="2014" name="Int. J. Syst. Evol. Microbiol.">
        <title>Complete genome sequence of Corynebacterium casei LMG S-19264T (=DSM 44701T), isolated from a smear-ripened cheese.</title>
        <authorList>
            <consortium name="US DOE Joint Genome Institute (JGI-PGF)"/>
            <person name="Walter F."/>
            <person name="Albersmeier A."/>
            <person name="Kalinowski J."/>
            <person name="Ruckert C."/>
        </authorList>
    </citation>
    <scope>NUCLEOTIDE SEQUENCE</scope>
    <source>
        <strain evidence="4">CGMCC 1.12987</strain>
    </source>
</reference>
<organism evidence="4 5">
    <name type="scientific">Paenibacillus abyssi</name>
    <dbReference type="NCBI Taxonomy" id="1340531"/>
    <lineage>
        <taxon>Bacteria</taxon>
        <taxon>Bacillati</taxon>
        <taxon>Bacillota</taxon>
        <taxon>Bacilli</taxon>
        <taxon>Bacillales</taxon>
        <taxon>Paenibacillaceae</taxon>
        <taxon>Paenibacillus</taxon>
    </lineage>
</organism>
<keyword evidence="1" id="KW-0456">Lyase</keyword>
<dbReference type="CDD" id="cd04726">
    <property type="entry name" value="KGPDC_HPS"/>
    <property type="match status" value="1"/>
</dbReference>
<dbReference type="AlphaFoldDB" id="A0A917CZX6"/>
<comment type="caution">
    <text evidence="4">The sequence shown here is derived from an EMBL/GenBank/DDBJ whole genome shotgun (WGS) entry which is preliminary data.</text>
</comment>
<name>A0A917CZX6_9BACL</name>
<dbReference type="InterPro" id="IPR041710">
    <property type="entry name" value="HPS/KGPDC"/>
</dbReference>
<dbReference type="Pfam" id="PF00215">
    <property type="entry name" value="OMPdecase"/>
    <property type="match status" value="1"/>
</dbReference>
<accession>A0A917CZX6</accession>
<reference evidence="4" key="2">
    <citation type="submission" date="2020-09" db="EMBL/GenBank/DDBJ databases">
        <authorList>
            <person name="Sun Q."/>
            <person name="Zhou Y."/>
        </authorList>
    </citation>
    <scope>NUCLEOTIDE SEQUENCE</scope>
    <source>
        <strain evidence="4">CGMCC 1.12987</strain>
    </source>
</reference>
<protein>
    <submittedName>
        <fullName evidence="4">3-hexulose-6-phosphate synthase</fullName>
    </submittedName>
</protein>
<dbReference type="GO" id="GO:0004590">
    <property type="term" value="F:orotidine-5'-phosphate decarboxylase activity"/>
    <property type="evidence" value="ECO:0007669"/>
    <property type="project" value="InterPro"/>
</dbReference>